<evidence type="ECO:0000313" key="1">
    <source>
        <dbReference type="EMBL" id="KAL3316026.1"/>
    </source>
</evidence>
<organism evidence="1 2">
    <name type="scientific">Cichlidogyrus casuarinus</name>
    <dbReference type="NCBI Taxonomy" id="1844966"/>
    <lineage>
        <taxon>Eukaryota</taxon>
        <taxon>Metazoa</taxon>
        <taxon>Spiralia</taxon>
        <taxon>Lophotrochozoa</taxon>
        <taxon>Platyhelminthes</taxon>
        <taxon>Monogenea</taxon>
        <taxon>Monopisthocotylea</taxon>
        <taxon>Dactylogyridea</taxon>
        <taxon>Ancyrocephalidae</taxon>
        <taxon>Cichlidogyrus</taxon>
    </lineage>
</organism>
<dbReference type="AlphaFoldDB" id="A0ABD2QCK0"/>
<sequence length="382" mass="42706">MYLSGRNSGVFQEVNSEFRSPTTRPQPGNKKTVQKYHLLLRTQRLLYQPEALIIYTERTNVPVIEQFKELAAEVPQPMAFQRMVKGALLLTAGQLCWSLLSSEQEEFVETESLSTLEIKVGNYGHLLLTVEALQALAEGALAACNVRSAIMYTLKAMRLMHSFLGSTVLDLDAVVDFTESLRVKQLNVDMWLSLRLLLSRCHADECVGVNIRSANDAAKLAVPEEPDPLKNIDSALSELENAKSSLTFETFARMKKQFLRCCMLIKANASFPLQDEIVLLNEGARVTTDSCELDAYFAIRYVDLTMEGSMRGMADMESCRHCIGVAEDALTRIKHVVSLCLVILQRPSSFSSFPFITKHSAPSIYFRLSPSRECSSKTIGNE</sequence>
<comment type="caution">
    <text evidence="1">The sequence shown here is derived from an EMBL/GenBank/DDBJ whole genome shotgun (WGS) entry which is preliminary data.</text>
</comment>
<evidence type="ECO:0000313" key="2">
    <source>
        <dbReference type="Proteomes" id="UP001626550"/>
    </source>
</evidence>
<proteinExistence type="predicted"/>
<dbReference type="EMBL" id="JBJKFK010000617">
    <property type="protein sequence ID" value="KAL3316026.1"/>
    <property type="molecule type" value="Genomic_DNA"/>
</dbReference>
<accession>A0ABD2QCK0</accession>
<reference evidence="1 2" key="1">
    <citation type="submission" date="2024-11" db="EMBL/GenBank/DDBJ databases">
        <title>Adaptive evolution of stress response genes in parasites aligns with host niche diversity.</title>
        <authorList>
            <person name="Hahn C."/>
            <person name="Resl P."/>
        </authorList>
    </citation>
    <scope>NUCLEOTIDE SEQUENCE [LARGE SCALE GENOMIC DNA]</scope>
    <source>
        <strain evidence="1">EGGRZ-B1_66</strain>
        <tissue evidence="1">Body</tissue>
    </source>
</reference>
<name>A0ABD2QCK0_9PLAT</name>
<gene>
    <name evidence="1" type="ORF">Ciccas_005330</name>
</gene>
<protein>
    <submittedName>
        <fullName evidence="1">Uncharacterized protein</fullName>
    </submittedName>
</protein>
<dbReference type="Proteomes" id="UP001626550">
    <property type="component" value="Unassembled WGS sequence"/>
</dbReference>
<keyword evidence="2" id="KW-1185">Reference proteome</keyword>